<dbReference type="Proteomes" id="UP001195483">
    <property type="component" value="Unassembled WGS sequence"/>
</dbReference>
<evidence type="ECO:0000313" key="2">
    <source>
        <dbReference type="Proteomes" id="UP001195483"/>
    </source>
</evidence>
<accession>A0AAE0T4Z6</accession>
<sequence>MLSQVLSALRLETLTRPDKIPQTTFLICIPYIIYFSPYHTLIHLLDNTVLITVTILTIHWQTFAGLGGAVTITVNQMQELSNDLASHAYVLIDTLNQTFVNEFPHVLGVLNVGGQMLTAAATNLANTQSQQPVKGIVTLYKYSKQSTEESSTVTQYKYSKQSTEESYILKLQVYKN</sequence>
<reference evidence="1" key="3">
    <citation type="submission" date="2023-05" db="EMBL/GenBank/DDBJ databases">
        <authorList>
            <person name="Smith C.H."/>
        </authorList>
    </citation>
    <scope>NUCLEOTIDE SEQUENCE</scope>
    <source>
        <strain evidence="1">CHS0354</strain>
        <tissue evidence="1">Mantle</tissue>
    </source>
</reference>
<evidence type="ECO:0000313" key="1">
    <source>
        <dbReference type="EMBL" id="KAK3603701.1"/>
    </source>
</evidence>
<dbReference type="EMBL" id="JAEAOA010001410">
    <property type="protein sequence ID" value="KAK3603701.1"/>
    <property type="molecule type" value="Genomic_DNA"/>
</dbReference>
<proteinExistence type="predicted"/>
<name>A0AAE0T4Z6_9BIVA</name>
<protein>
    <submittedName>
        <fullName evidence="1">Uncharacterized protein</fullName>
    </submittedName>
</protein>
<reference evidence="1" key="2">
    <citation type="journal article" date="2021" name="Genome Biol. Evol.">
        <title>Developing a high-quality reference genome for a parasitic bivalve with doubly uniparental inheritance (Bivalvia: Unionida).</title>
        <authorList>
            <person name="Smith C.H."/>
        </authorList>
    </citation>
    <scope>NUCLEOTIDE SEQUENCE</scope>
    <source>
        <strain evidence="1">CHS0354</strain>
        <tissue evidence="1">Mantle</tissue>
    </source>
</reference>
<gene>
    <name evidence="1" type="ORF">CHS0354_023307</name>
</gene>
<comment type="caution">
    <text evidence="1">The sequence shown here is derived from an EMBL/GenBank/DDBJ whole genome shotgun (WGS) entry which is preliminary data.</text>
</comment>
<keyword evidence="2" id="KW-1185">Reference proteome</keyword>
<dbReference type="AlphaFoldDB" id="A0AAE0T4Z6"/>
<organism evidence="1 2">
    <name type="scientific">Potamilus streckersoni</name>
    <dbReference type="NCBI Taxonomy" id="2493646"/>
    <lineage>
        <taxon>Eukaryota</taxon>
        <taxon>Metazoa</taxon>
        <taxon>Spiralia</taxon>
        <taxon>Lophotrochozoa</taxon>
        <taxon>Mollusca</taxon>
        <taxon>Bivalvia</taxon>
        <taxon>Autobranchia</taxon>
        <taxon>Heteroconchia</taxon>
        <taxon>Palaeoheterodonta</taxon>
        <taxon>Unionida</taxon>
        <taxon>Unionoidea</taxon>
        <taxon>Unionidae</taxon>
        <taxon>Ambleminae</taxon>
        <taxon>Lampsilini</taxon>
        <taxon>Potamilus</taxon>
    </lineage>
</organism>
<reference evidence="1" key="1">
    <citation type="journal article" date="2021" name="Genome Biol. Evol.">
        <title>A High-Quality Reference Genome for a Parasitic Bivalve with Doubly Uniparental Inheritance (Bivalvia: Unionida).</title>
        <authorList>
            <person name="Smith C.H."/>
        </authorList>
    </citation>
    <scope>NUCLEOTIDE SEQUENCE</scope>
    <source>
        <strain evidence="1">CHS0354</strain>
    </source>
</reference>